<gene>
    <name evidence="4" type="ORF">EubceDRAFT1_2255</name>
</gene>
<sequence>MRKRKSKSIGVMTSLFFILLLTGAVSTAAETQGGVAGNLIDKNRTGSISIRYQDKEDDSSPVAGAVFTYYKIGEIADQSGDGISEGMQTLIPGLVLDPQADPSEIRKTVVSYYELHKDEIKSSTPATAETESSASLHQGSDIPVEDADKTVGETEAGTKLAWYRAETDKDGDCRTIGMKQGVYLAVEEKAADGHLSSDPFLFTLPYSGAALGNETGVSNKRWYYDVIAEPKPKLVKETEPSPTPKPTAAPKQSNEKAGRPQTGDSANPVLYIVLLVSSFTACVAILDYRRKAGERI</sequence>
<dbReference type="OrthoDB" id="9822316at2"/>
<accession>I5AW33</accession>
<feature type="signal peptide" evidence="3">
    <location>
        <begin position="1"/>
        <end position="28"/>
    </location>
</feature>
<evidence type="ECO:0000256" key="2">
    <source>
        <dbReference type="SAM" id="Phobius"/>
    </source>
</evidence>
<keyword evidence="2" id="KW-0812">Transmembrane</keyword>
<protein>
    <submittedName>
        <fullName evidence="4">Uncharacterized protein</fullName>
    </submittedName>
</protein>
<reference evidence="4 5" key="2">
    <citation type="submission" date="2012-02" db="EMBL/GenBank/DDBJ databases">
        <title>Improved High-Quality Draft sequence of Eubacterium cellulosolvens 6.</title>
        <authorList>
            <consortium name="US DOE Joint Genome Institute"/>
            <person name="Lucas S."/>
            <person name="Han J."/>
            <person name="Lapidus A."/>
            <person name="Cheng J.-F."/>
            <person name="Goodwin L."/>
            <person name="Pitluck S."/>
            <person name="Peters L."/>
            <person name="Mikhailova N."/>
            <person name="Gu W."/>
            <person name="Detter J.C."/>
            <person name="Han C."/>
            <person name="Tapia R."/>
            <person name="Land M."/>
            <person name="Hauser L."/>
            <person name="Kyrpides N."/>
            <person name="Ivanova N."/>
            <person name="Pagani I."/>
            <person name="Johnson E."/>
            <person name="Mukhopadhyay B."/>
            <person name="Anderson I."/>
            <person name="Woyke T."/>
        </authorList>
    </citation>
    <scope>NUCLEOTIDE SEQUENCE [LARGE SCALE GENOMIC DNA]</scope>
    <source>
        <strain evidence="4 5">6</strain>
    </source>
</reference>
<dbReference type="Gene3D" id="2.60.40.10">
    <property type="entry name" value="Immunoglobulins"/>
    <property type="match status" value="1"/>
</dbReference>
<organism evidence="4 5">
    <name type="scientific">Eubacterium cellulosolvens (strain ATCC 43171 / JCM 9499 / 6)</name>
    <name type="common">Cillobacterium cellulosolvens</name>
    <dbReference type="NCBI Taxonomy" id="633697"/>
    <lineage>
        <taxon>Bacteria</taxon>
        <taxon>Bacillati</taxon>
        <taxon>Bacillota</taxon>
        <taxon>Clostridia</taxon>
        <taxon>Eubacteriales</taxon>
        <taxon>Eubacteriaceae</taxon>
        <taxon>Eubacterium</taxon>
    </lineage>
</organism>
<dbReference type="InterPro" id="IPR013783">
    <property type="entry name" value="Ig-like_fold"/>
</dbReference>
<feature type="transmembrane region" description="Helical" evidence="2">
    <location>
        <begin position="269"/>
        <end position="288"/>
    </location>
</feature>
<feature type="compositionally biased region" description="Low complexity" evidence="1">
    <location>
        <begin position="122"/>
        <end position="135"/>
    </location>
</feature>
<dbReference type="Proteomes" id="UP000005753">
    <property type="component" value="Chromosome"/>
</dbReference>
<dbReference type="STRING" id="633697.EubceDRAFT1_2255"/>
<feature type="region of interest" description="Disordered" evidence="1">
    <location>
        <begin position="234"/>
        <end position="262"/>
    </location>
</feature>
<keyword evidence="3" id="KW-0732">Signal</keyword>
<evidence type="ECO:0000313" key="4">
    <source>
        <dbReference type="EMBL" id="EIM58006.1"/>
    </source>
</evidence>
<evidence type="ECO:0000256" key="1">
    <source>
        <dbReference type="SAM" id="MobiDB-lite"/>
    </source>
</evidence>
<dbReference type="EMBL" id="CM001487">
    <property type="protein sequence ID" value="EIM58006.1"/>
    <property type="molecule type" value="Genomic_DNA"/>
</dbReference>
<feature type="chain" id="PRO_5003700287" evidence="3">
    <location>
        <begin position="29"/>
        <end position="296"/>
    </location>
</feature>
<reference evidence="4 5" key="1">
    <citation type="submission" date="2010-08" db="EMBL/GenBank/DDBJ databases">
        <authorList>
            <consortium name="US DOE Joint Genome Institute (JGI-PGF)"/>
            <person name="Lucas S."/>
            <person name="Copeland A."/>
            <person name="Lapidus A."/>
            <person name="Cheng J.-F."/>
            <person name="Bruce D."/>
            <person name="Goodwin L."/>
            <person name="Pitluck S."/>
            <person name="Land M.L."/>
            <person name="Hauser L."/>
            <person name="Chang Y.-J."/>
            <person name="Anderson I.J."/>
            <person name="Johnson E."/>
            <person name="Mulhopadhyay B."/>
            <person name="Kyrpides N."/>
            <person name="Woyke T.J."/>
        </authorList>
    </citation>
    <scope>NUCLEOTIDE SEQUENCE [LARGE SCALE GENOMIC DNA]</scope>
    <source>
        <strain evidence="4 5">6</strain>
    </source>
</reference>
<keyword evidence="5" id="KW-1185">Reference proteome</keyword>
<name>I5AW33_EUBC6</name>
<feature type="region of interest" description="Disordered" evidence="1">
    <location>
        <begin position="120"/>
        <end position="153"/>
    </location>
</feature>
<evidence type="ECO:0000313" key="5">
    <source>
        <dbReference type="Proteomes" id="UP000005753"/>
    </source>
</evidence>
<dbReference type="HOGENOM" id="CLU_939232_0_0_9"/>
<dbReference type="eggNOG" id="ENOG50339FG">
    <property type="taxonomic scope" value="Bacteria"/>
</dbReference>
<dbReference type="AlphaFoldDB" id="I5AW33"/>
<evidence type="ECO:0000256" key="3">
    <source>
        <dbReference type="SAM" id="SignalP"/>
    </source>
</evidence>
<proteinExistence type="predicted"/>
<keyword evidence="2" id="KW-0472">Membrane</keyword>
<keyword evidence="2" id="KW-1133">Transmembrane helix</keyword>